<evidence type="ECO:0000256" key="1">
    <source>
        <dbReference type="ARBA" id="ARBA00001947"/>
    </source>
</evidence>
<dbReference type="Proteomes" id="UP001562065">
    <property type="component" value="Unassembled WGS sequence"/>
</dbReference>
<dbReference type="CDD" id="cd07363">
    <property type="entry name" value="45_DOPA_Dioxygenase"/>
    <property type="match status" value="1"/>
</dbReference>
<organism evidence="7 8">
    <name type="scientific">Isoalcanivorax beigongshangi</name>
    <dbReference type="NCBI Taxonomy" id="3238810"/>
    <lineage>
        <taxon>Bacteria</taxon>
        <taxon>Pseudomonadati</taxon>
        <taxon>Pseudomonadota</taxon>
        <taxon>Gammaproteobacteria</taxon>
        <taxon>Oceanospirillales</taxon>
        <taxon>Alcanivoracaceae</taxon>
        <taxon>Isoalcanivorax</taxon>
    </lineage>
</organism>
<accession>A0ABV4AHI8</accession>
<comment type="cofactor">
    <cofactor evidence="1">
        <name>Zn(2+)</name>
        <dbReference type="ChEBI" id="CHEBI:29105"/>
    </cofactor>
</comment>
<dbReference type="SUPFAM" id="SSF53213">
    <property type="entry name" value="LigB-like"/>
    <property type="match status" value="1"/>
</dbReference>
<keyword evidence="3" id="KW-0479">Metal-binding</keyword>
<reference evidence="7 8" key="1">
    <citation type="submission" date="2024-07" db="EMBL/GenBank/DDBJ databases">
        <authorList>
            <person name="Ren Q."/>
        </authorList>
    </citation>
    <scope>NUCLEOTIDE SEQUENCE [LARGE SCALE GENOMIC DNA]</scope>
    <source>
        <strain evidence="7 8">REN37</strain>
    </source>
</reference>
<keyword evidence="5 7" id="KW-0560">Oxidoreductase</keyword>
<keyword evidence="4" id="KW-0862">Zinc</keyword>
<evidence type="ECO:0000256" key="5">
    <source>
        <dbReference type="ARBA" id="ARBA00023002"/>
    </source>
</evidence>
<dbReference type="PIRSF" id="PIRSF006157">
    <property type="entry name" value="Doxgns_DODA"/>
    <property type="match status" value="1"/>
</dbReference>
<dbReference type="PANTHER" id="PTHR30096">
    <property type="entry name" value="4,5-DOPA DIOXYGENASE EXTRADIOL-LIKE PROTEIN"/>
    <property type="match status" value="1"/>
</dbReference>
<dbReference type="EC" id="1.13.11.29" evidence="7"/>
<evidence type="ECO:0000259" key="6">
    <source>
        <dbReference type="Pfam" id="PF02900"/>
    </source>
</evidence>
<feature type="domain" description="Extradiol ring-cleavage dioxygenase class III enzyme subunit B" evidence="6">
    <location>
        <begin position="25"/>
        <end position="249"/>
    </location>
</feature>
<comment type="similarity">
    <text evidence="2">Belongs to the DODA-type extradiol aromatic ring-opening dioxygenase family.</text>
</comment>
<evidence type="ECO:0000256" key="4">
    <source>
        <dbReference type="ARBA" id="ARBA00022833"/>
    </source>
</evidence>
<gene>
    <name evidence="7" type="primary">ygiD</name>
    <name evidence="7" type="ORF">AB5I84_03825</name>
</gene>
<keyword evidence="7" id="KW-0223">Dioxygenase</keyword>
<dbReference type="Pfam" id="PF02900">
    <property type="entry name" value="LigB"/>
    <property type="match status" value="1"/>
</dbReference>
<dbReference type="PANTHER" id="PTHR30096:SF0">
    <property type="entry name" value="4,5-DOPA DIOXYGENASE EXTRADIOL-LIKE PROTEIN"/>
    <property type="match status" value="1"/>
</dbReference>
<dbReference type="GO" id="GO:0050297">
    <property type="term" value="F:stizolobate synthase activity"/>
    <property type="evidence" value="ECO:0007669"/>
    <property type="project" value="UniProtKB-EC"/>
</dbReference>
<keyword evidence="8" id="KW-1185">Reference proteome</keyword>
<name>A0ABV4AHI8_9GAMM</name>
<evidence type="ECO:0000256" key="2">
    <source>
        <dbReference type="ARBA" id="ARBA00007581"/>
    </source>
</evidence>
<sequence length="267" mass="28891">MNPALIDLAALPHTAPLPMLFIGHGSPMNTLEDNSWTARWQQLAQALPRPAAILCISAHWETPSPQASAAHWPQTIHDFRGFPPALQQYQYPAPGAPALAQWLHQHADVTMDAGQGLDHGAWSVLARMYPHADIPVAQLSLARPFDAAAHLALGARLAPLRQRGVLLLASGNVVHNLRDRSTHTPAWAEDFEARAKQALLTRDDDALVALLTEDAAALAANPTAEHYQPLLYLLGARSVEDQVSCPTEGLDQGTLSMLSVLFQPSHS</sequence>
<evidence type="ECO:0000313" key="8">
    <source>
        <dbReference type="Proteomes" id="UP001562065"/>
    </source>
</evidence>
<evidence type="ECO:0000256" key="3">
    <source>
        <dbReference type="ARBA" id="ARBA00022723"/>
    </source>
</evidence>
<dbReference type="InterPro" id="IPR004183">
    <property type="entry name" value="Xdiol_dOase_suB"/>
</dbReference>
<dbReference type="RefSeq" id="WP_369454525.1">
    <property type="nucleotide sequence ID" value="NZ_JBGCUO010000001.1"/>
</dbReference>
<protein>
    <submittedName>
        <fullName evidence="7">4,5-DOPA dioxygenase extradiol</fullName>
        <ecNumber evidence="7">1.13.11.29</ecNumber>
    </submittedName>
</protein>
<comment type="caution">
    <text evidence="7">The sequence shown here is derived from an EMBL/GenBank/DDBJ whole genome shotgun (WGS) entry which is preliminary data.</text>
</comment>
<dbReference type="InterPro" id="IPR014436">
    <property type="entry name" value="Extradiol_dOase_DODA"/>
</dbReference>
<proteinExistence type="inferred from homology"/>
<dbReference type="EMBL" id="JBGCUO010000001">
    <property type="protein sequence ID" value="MEY1661273.1"/>
    <property type="molecule type" value="Genomic_DNA"/>
</dbReference>
<evidence type="ECO:0000313" key="7">
    <source>
        <dbReference type="EMBL" id="MEY1661273.1"/>
    </source>
</evidence>
<dbReference type="NCBIfam" id="NF007914">
    <property type="entry name" value="PRK10628.1"/>
    <property type="match status" value="1"/>
</dbReference>
<dbReference type="Gene3D" id="3.40.830.10">
    <property type="entry name" value="LigB-like"/>
    <property type="match status" value="1"/>
</dbReference>